<gene>
    <name evidence="3" type="ORF">NOG11_14055</name>
</gene>
<protein>
    <submittedName>
        <fullName evidence="3">DsbA family protein</fullName>
    </submittedName>
</protein>
<accession>A0A9X2LDG2</accession>
<dbReference type="EMBL" id="JANIBC010000020">
    <property type="protein sequence ID" value="MCQ8186502.1"/>
    <property type="molecule type" value="Genomic_DNA"/>
</dbReference>
<name>A0A9X2LDG2_9PROT</name>
<proteinExistence type="predicted"/>
<feature type="chain" id="PRO_5040876365" evidence="1">
    <location>
        <begin position="20"/>
        <end position="213"/>
    </location>
</feature>
<dbReference type="InterPro" id="IPR001853">
    <property type="entry name" value="DSBA-like_thioredoxin_dom"/>
</dbReference>
<keyword evidence="1" id="KW-0732">Signal</keyword>
<dbReference type="Proteomes" id="UP001142610">
    <property type="component" value="Unassembled WGS sequence"/>
</dbReference>
<evidence type="ECO:0000259" key="2">
    <source>
        <dbReference type="PROSITE" id="PS51352"/>
    </source>
</evidence>
<feature type="signal peptide" evidence="1">
    <location>
        <begin position="1"/>
        <end position="19"/>
    </location>
</feature>
<keyword evidence="4" id="KW-1185">Reference proteome</keyword>
<evidence type="ECO:0000313" key="3">
    <source>
        <dbReference type="EMBL" id="MCQ8186502.1"/>
    </source>
</evidence>
<dbReference type="RefSeq" id="WP_256620427.1">
    <property type="nucleotide sequence ID" value="NZ_JANIBC010000020.1"/>
</dbReference>
<organism evidence="3 4">
    <name type="scientific">Parvularcula maris</name>
    <dbReference type="NCBI Taxonomy" id="2965077"/>
    <lineage>
        <taxon>Bacteria</taxon>
        <taxon>Pseudomonadati</taxon>
        <taxon>Pseudomonadota</taxon>
        <taxon>Alphaproteobacteria</taxon>
        <taxon>Parvularculales</taxon>
        <taxon>Parvularculaceae</taxon>
        <taxon>Parvularcula</taxon>
    </lineage>
</organism>
<dbReference type="GO" id="GO:0016491">
    <property type="term" value="F:oxidoreductase activity"/>
    <property type="evidence" value="ECO:0007669"/>
    <property type="project" value="InterPro"/>
</dbReference>
<dbReference type="InterPro" id="IPR013766">
    <property type="entry name" value="Thioredoxin_domain"/>
</dbReference>
<reference evidence="3" key="1">
    <citation type="submission" date="2022-07" db="EMBL/GenBank/DDBJ databases">
        <title>Parvularcula maris sp. nov., an algicidal bacterium isolated from seawater.</title>
        <authorList>
            <person name="Li F."/>
        </authorList>
    </citation>
    <scope>NUCLEOTIDE SEQUENCE</scope>
    <source>
        <strain evidence="3">BGMRC 0090</strain>
    </source>
</reference>
<dbReference type="SUPFAM" id="SSF52833">
    <property type="entry name" value="Thioredoxin-like"/>
    <property type="match status" value="1"/>
</dbReference>
<feature type="domain" description="Thioredoxin" evidence="2">
    <location>
        <begin position="2"/>
        <end position="210"/>
    </location>
</feature>
<dbReference type="PROSITE" id="PS51352">
    <property type="entry name" value="THIOREDOXIN_2"/>
    <property type="match status" value="1"/>
</dbReference>
<evidence type="ECO:0000256" key="1">
    <source>
        <dbReference type="SAM" id="SignalP"/>
    </source>
</evidence>
<dbReference type="Gene3D" id="3.40.30.10">
    <property type="entry name" value="Glutaredoxin"/>
    <property type="match status" value="1"/>
</dbReference>
<dbReference type="Pfam" id="PF01323">
    <property type="entry name" value="DSBA"/>
    <property type="match status" value="1"/>
</dbReference>
<evidence type="ECO:0000313" key="4">
    <source>
        <dbReference type="Proteomes" id="UP001142610"/>
    </source>
</evidence>
<dbReference type="InterPro" id="IPR036249">
    <property type="entry name" value="Thioredoxin-like_sf"/>
</dbReference>
<comment type="caution">
    <text evidence="3">The sequence shown here is derived from an EMBL/GenBank/DDBJ whole genome shotgun (WGS) entry which is preliminary data.</text>
</comment>
<sequence>MKKTLLAALVLTAALTDGAAAQSQEAMRRAAALQTYADYITGDERAPEIGKQGSERVIVEFFDYRCGFCRMNYERVAELVEKDERIRVVYKPLPILDPVSGPKLSKLAATMAVAAQAEGDFSKYHDHLMRRRGPFTEELIVEAATQAGLSAEAIEKARTDEAIAGYLEEVATLAELLSIDGTPAYVIAGSVYRGAIRPDVMSAALDRAEATSR</sequence>
<dbReference type="AlphaFoldDB" id="A0A9X2LDG2"/>